<dbReference type="AlphaFoldDB" id="A0A9J5YNN9"/>
<dbReference type="Proteomes" id="UP000824120">
    <property type="component" value="Chromosome 6"/>
</dbReference>
<dbReference type="PANTHER" id="PTHR45786:SF75">
    <property type="entry name" value="ATP-DEPENDENT DNA HELICASE"/>
    <property type="match status" value="1"/>
</dbReference>
<sequence>MMRSQKRDTFHTDLCSFSLGSYSGTPLLFVCESHDKFQAESSKMECKKWESSYLEVEVGKDEQGQIGMEENRDNVSVQERTFDRNFRRHARYAQIQKRAESKRQKILHQSNSTAALTINTFSLSPQQGQLTIFLSSFCRISLLNIYSYIEASEPTNLPVTSTRGERIVICLSTFEVGSTSTTSHVASKLSSRRTANRGRNKLEVNLQNANLLPKDYLLLKKVPNCKFCAAKRLQYESLGFCCDNGSIRLTSHYMPTELRNLFLGDSKECQHFRTYSRAYNNMFAFTSLGVHYDRELAKRNHGIYTFKVQGQMYHFIDDLIPSAGKGKNLQLYFYDNENELTNRMTLSDNLNELIVIKLIDILKHNPYSTFLRSLAVVPNLSEFYIALNSSFNLDQRTHNLPTASEVGVIWIEDQLNDQILTPHIRIYTHSNRSQLVNYYYGCYDPLQYPLLFPYGQNG</sequence>
<evidence type="ECO:0000313" key="2">
    <source>
        <dbReference type="Proteomes" id="UP000824120"/>
    </source>
</evidence>
<comment type="caution">
    <text evidence="1">The sequence shown here is derived from an EMBL/GenBank/DDBJ whole genome shotgun (WGS) entry which is preliminary data.</text>
</comment>
<gene>
    <name evidence="1" type="ORF">H5410_032102</name>
</gene>
<dbReference type="OrthoDB" id="2272314at2759"/>
<protein>
    <recommendedName>
        <fullName evidence="3">Helitron helicase-like domain-containing protein</fullName>
    </recommendedName>
</protein>
<evidence type="ECO:0008006" key="3">
    <source>
        <dbReference type="Google" id="ProtNLM"/>
    </source>
</evidence>
<proteinExistence type="predicted"/>
<keyword evidence="2" id="KW-1185">Reference proteome</keyword>
<name>A0A9J5YNN9_SOLCO</name>
<dbReference type="PANTHER" id="PTHR45786">
    <property type="entry name" value="DNA BINDING PROTEIN-LIKE"/>
    <property type="match status" value="1"/>
</dbReference>
<evidence type="ECO:0000313" key="1">
    <source>
        <dbReference type="EMBL" id="KAG5600732.1"/>
    </source>
</evidence>
<dbReference type="EMBL" id="JACXVP010000006">
    <property type="protein sequence ID" value="KAG5600732.1"/>
    <property type="molecule type" value="Genomic_DNA"/>
</dbReference>
<reference evidence="1 2" key="1">
    <citation type="submission" date="2020-09" db="EMBL/GenBank/DDBJ databases">
        <title>De no assembly of potato wild relative species, Solanum commersonii.</title>
        <authorList>
            <person name="Cho K."/>
        </authorList>
    </citation>
    <scope>NUCLEOTIDE SEQUENCE [LARGE SCALE GENOMIC DNA]</scope>
    <source>
        <strain evidence="1">LZ3.2</strain>
        <tissue evidence="1">Leaf</tissue>
    </source>
</reference>
<accession>A0A9J5YNN9</accession>
<organism evidence="1 2">
    <name type="scientific">Solanum commersonii</name>
    <name type="common">Commerson's wild potato</name>
    <name type="synonym">Commerson's nightshade</name>
    <dbReference type="NCBI Taxonomy" id="4109"/>
    <lineage>
        <taxon>Eukaryota</taxon>
        <taxon>Viridiplantae</taxon>
        <taxon>Streptophyta</taxon>
        <taxon>Embryophyta</taxon>
        <taxon>Tracheophyta</taxon>
        <taxon>Spermatophyta</taxon>
        <taxon>Magnoliopsida</taxon>
        <taxon>eudicotyledons</taxon>
        <taxon>Gunneridae</taxon>
        <taxon>Pentapetalae</taxon>
        <taxon>asterids</taxon>
        <taxon>lamiids</taxon>
        <taxon>Solanales</taxon>
        <taxon>Solanaceae</taxon>
        <taxon>Solanoideae</taxon>
        <taxon>Solaneae</taxon>
        <taxon>Solanum</taxon>
    </lineage>
</organism>